<dbReference type="SUPFAM" id="SSF56112">
    <property type="entry name" value="Protein kinase-like (PK-like)"/>
    <property type="match status" value="1"/>
</dbReference>
<keyword evidence="1" id="KW-0418">Kinase</keyword>
<comment type="caution">
    <text evidence="1">The sequence shown here is derived from an EMBL/GenBank/DDBJ whole genome shotgun (WGS) entry which is preliminary data.</text>
</comment>
<sequence>MEKDILVVDELLSQIKITSNTNNKPVTISGNVHDLSCIGIGTDAAVFQYVHEPSYAFKLYAEEKRDKIQTEAKVYKELNGSPYFSKCLGAYDRYLVLSFESGITLYDCLLQGIHIPSQAIADVEDARIYAQQQNLNPRDIHLKNILLQNGRAKVIDVSEYLKPGNDHRWEHLKKAYDEYYHLVDGKAIPIWLLETIQRWYNQRNNSSIEEFIKDVLKLKVFWK</sequence>
<dbReference type="EMBL" id="JAOYEY010000047">
    <property type="protein sequence ID" value="MCV9887790.1"/>
    <property type="molecule type" value="Genomic_DNA"/>
</dbReference>
<organism evidence="1 2">
    <name type="scientific">Metabacillus halosaccharovorans</name>
    <dbReference type="NCBI Taxonomy" id="930124"/>
    <lineage>
        <taxon>Bacteria</taxon>
        <taxon>Bacillati</taxon>
        <taxon>Bacillota</taxon>
        <taxon>Bacilli</taxon>
        <taxon>Bacillales</taxon>
        <taxon>Bacillaceae</taxon>
        <taxon>Metabacillus</taxon>
    </lineage>
</organism>
<name>A0ABT3DL45_9BACI</name>
<keyword evidence="2" id="KW-1185">Reference proteome</keyword>
<accession>A0ABT3DL45</accession>
<dbReference type="GO" id="GO:0004674">
    <property type="term" value="F:protein serine/threonine kinase activity"/>
    <property type="evidence" value="ECO:0007669"/>
    <property type="project" value="UniProtKB-KW"/>
</dbReference>
<dbReference type="InterPro" id="IPR011009">
    <property type="entry name" value="Kinase-like_dom_sf"/>
</dbReference>
<keyword evidence="1" id="KW-0808">Transferase</keyword>
<dbReference type="Gene3D" id="1.10.510.10">
    <property type="entry name" value="Transferase(Phosphotransferase) domain 1"/>
    <property type="match status" value="1"/>
</dbReference>
<protein>
    <submittedName>
        <fullName evidence="1">Serine/threonine protein kinase</fullName>
    </submittedName>
</protein>
<evidence type="ECO:0000313" key="2">
    <source>
        <dbReference type="Proteomes" id="UP001526147"/>
    </source>
</evidence>
<dbReference type="Proteomes" id="UP001526147">
    <property type="component" value="Unassembled WGS sequence"/>
</dbReference>
<reference evidence="1 2" key="1">
    <citation type="submission" date="2022-10" db="EMBL/GenBank/DDBJ databases">
        <title>Draft genome assembly of moderately radiation resistant bacterium Metabacillus halosaccharovorans.</title>
        <authorList>
            <person name="Pal S."/>
            <person name="Gopinathan A."/>
        </authorList>
    </citation>
    <scope>NUCLEOTIDE SEQUENCE [LARGE SCALE GENOMIC DNA]</scope>
    <source>
        <strain evidence="1 2">VITHBRA001</strain>
    </source>
</reference>
<dbReference type="RefSeq" id="WP_264143995.1">
    <property type="nucleotide sequence ID" value="NZ_JAOYEY010000047.1"/>
</dbReference>
<keyword evidence="1" id="KW-0723">Serine/threonine-protein kinase</keyword>
<evidence type="ECO:0000313" key="1">
    <source>
        <dbReference type="EMBL" id="MCV9887790.1"/>
    </source>
</evidence>
<proteinExistence type="predicted"/>
<gene>
    <name evidence="1" type="ORF">OIH86_19275</name>
</gene>